<dbReference type="Gene3D" id="3.10.180.10">
    <property type="entry name" value="2,3-Dihydroxybiphenyl 1,2-Dioxygenase, domain 1"/>
    <property type="match status" value="1"/>
</dbReference>
<organism evidence="1">
    <name type="scientific">freshwater metagenome</name>
    <dbReference type="NCBI Taxonomy" id="449393"/>
    <lineage>
        <taxon>unclassified sequences</taxon>
        <taxon>metagenomes</taxon>
        <taxon>ecological metagenomes</taxon>
    </lineage>
</organism>
<sequence>MTSPEMMNYLGGADPEGAKRATEAMLEMKKIDLAEMKRAYIGDR</sequence>
<reference evidence="1" key="1">
    <citation type="submission" date="2020-05" db="EMBL/GenBank/DDBJ databases">
        <authorList>
            <person name="Chiriac C."/>
            <person name="Salcher M."/>
            <person name="Ghai R."/>
            <person name="Kavagutti S V."/>
        </authorList>
    </citation>
    <scope>NUCLEOTIDE SEQUENCE</scope>
</reference>
<evidence type="ECO:0000313" key="1">
    <source>
        <dbReference type="EMBL" id="CAB4551979.1"/>
    </source>
</evidence>
<dbReference type="EMBL" id="CAEZSV010000070">
    <property type="protein sequence ID" value="CAB4551979.1"/>
    <property type="molecule type" value="Genomic_DNA"/>
</dbReference>
<proteinExistence type="predicted"/>
<accession>A0A6J6CNQ4</accession>
<gene>
    <name evidence="1" type="ORF">UFOPK1506_00509</name>
</gene>
<protein>
    <submittedName>
        <fullName evidence="1">Unannotated protein</fullName>
    </submittedName>
</protein>
<dbReference type="AlphaFoldDB" id="A0A6J6CNQ4"/>
<dbReference type="InterPro" id="IPR029068">
    <property type="entry name" value="Glyas_Bleomycin-R_OHBP_Dase"/>
</dbReference>
<name>A0A6J6CNQ4_9ZZZZ</name>